<accession>A0A6G3WQZ9</accession>
<proteinExistence type="predicted"/>
<dbReference type="EMBL" id="JAAGMN010001661">
    <property type="protein sequence ID" value="NEE07884.1"/>
    <property type="molecule type" value="Genomic_DNA"/>
</dbReference>
<feature type="non-terminal residue" evidence="7">
    <location>
        <position position="68"/>
    </location>
</feature>
<dbReference type="SUPFAM" id="SSF111352">
    <property type="entry name" value="Ammonium transporter"/>
    <property type="match status" value="1"/>
</dbReference>
<protein>
    <submittedName>
        <fullName evidence="7">Ammonia channel protein</fullName>
    </submittedName>
</protein>
<evidence type="ECO:0000313" key="7">
    <source>
        <dbReference type="EMBL" id="NEE07884.1"/>
    </source>
</evidence>
<evidence type="ECO:0000256" key="2">
    <source>
        <dbReference type="ARBA" id="ARBA00022692"/>
    </source>
</evidence>
<feature type="non-terminal residue" evidence="7">
    <location>
        <position position="1"/>
    </location>
</feature>
<dbReference type="Pfam" id="PF00909">
    <property type="entry name" value="Ammonium_transp"/>
    <property type="match status" value="1"/>
</dbReference>
<dbReference type="AlphaFoldDB" id="A0A6G3WQZ9"/>
<dbReference type="GO" id="GO:0016020">
    <property type="term" value="C:membrane"/>
    <property type="evidence" value="ECO:0007669"/>
    <property type="project" value="UniProtKB-SubCell"/>
</dbReference>
<organism evidence="7">
    <name type="scientific">Streptomyces sp. SID7499</name>
    <dbReference type="NCBI Taxonomy" id="2706086"/>
    <lineage>
        <taxon>Bacteria</taxon>
        <taxon>Bacillati</taxon>
        <taxon>Actinomycetota</taxon>
        <taxon>Actinomycetes</taxon>
        <taxon>Kitasatosporales</taxon>
        <taxon>Streptomycetaceae</taxon>
        <taxon>Streptomyces</taxon>
    </lineage>
</organism>
<evidence type="ECO:0000259" key="6">
    <source>
        <dbReference type="Pfam" id="PF00909"/>
    </source>
</evidence>
<comment type="subcellular location">
    <subcellularLocation>
        <location evidence="1">Membrane</location>
        <topology evidence="1">Multi-pass membrane protein</topology>
    </subcellularLocation>
</comment>
<evidence type="ECO:0000256" key="5">
    <source>
        <dbReference type="SAM" id="Phobius"/>
    </source>
</evidence>
<keyword evidence="4 5" id="KW-0472">Membrane</keyword>
<feature type="transmembrane region" description="Helical" evidence="5">
    <location>
        <begin position="33"/>
        <end position="53"/>
    </location>
</feature>
<evidence type="ECO:0000256" key="1">
    <source>
        <dbReference type="ARBA" id="ARBA00004141"/>
    </source>
</evidence>
<gene>
    <name evidence="7" type="ORF">G3M58_15660</name>
</gene>
<dbReference type="InterPro" id="IPR029020">
    <property type="entry name" value="Ammonium/urea_transptr"/>
</dbReference>
<evidence type="ECO:0000256" key="3">
    <source>
        <dbReference type="ARBA" id="ARBA00022989"/>
    </source>
</evidence>
<dbReference type="Gene3D" id="1.10.3430.10">
    <property type="entry name" value="Ammonium transporter AmtB like domains"/>
    <property type="match status" value="1"/>
</dbReference>
<dbReference type="GO" id="GO:0008519">
    <property type="term" value="F:ammonium channel activity"/>
    <property type="evidence" value="ECO:0007669"/>
    <property type="project" value="InterPro"/>
</dbReference>
<reference evidence="7" key="1">
    <citation type="submission" date="2020-01" db="EMBL/GenBank/DDBJ databases">
        <title>Insect and environment-associated Actinomycetes.</title>
        <authorList>
            <person name="Currrie C."/>
            <person name="Chevrette M."/>
            <person name="Carlson C."/>
            <person name="Stubbendieck R."/>
            <person name="Wendt-Pienkowski E."/>
        </authorList>
    </citation>
    <scope>NUCLEOTIDE SEQUENCE</scope>
    <source>
        <strain evidence="7">SID7499</strain>
    </source>
</reference>
<dbReference type="InterPro" id="IPR024041">
    <property type="entry name" value="NH4_transpt_AmtB-like_dom"/>
</dbReference>
<comment type="caution">
    <text evidence="7">The sequence shown here is derived from an EMBL/GenBank/DDBJ whole genome shotgun (WGS) entry which is preliminary data.</text>
</comment>
<feature type="domain" description="Ammonium transporter AmtB-like" evidence="6">
    <location>
        <begin position="1"/>
        <end position="65"/>
    </location>
</feature>
<sequence>AIAVGAIAGVVCAMAVGLKYRFGYDDSLDVVGVHLVGGIIGSILVGFFATGGVQSDAKGLFYGGGLEQ</sequence>
<evidence type="ECO:0000256" key="4">
    <source>
        <dbReference type="ARBA" id="ARBA00023136"/>
    </source>
</evidence>
<name>A0A6G3WQZ9_9ACTN</name>
<keyword evidence="3 5" id="KW-1133">Transmembrane helix</keyword>
<keyword evidence="2 5" id="KW-0812">Transmembrane</keyword>